<dbReference type="EMBL" id="JAXCGZ010007573">
    <property type="protein sequence ID" value="KAK7079151.1"/>
    <property type="molecule type" value="Genomic_DNA"/>
</dbReference>
<protein>
    <submittedName>
        <fullName evidence="1">Uncharacterized protein</fullName>
    </submittedName>
</protein>
<keyword evidence="2" id="KW-1185">Reference proteome</keyword>
<evidence type="ECO:0000313" key="2">
    <source>
        <dbReference type="Proteomes" id="UP001381693"/>
    </source>
</evidence>
<gene>
    <name evidence="1" type="ORF">SK128_021611</name>
</gene>
<comment type="caution">
    <text evidence="1">The sequence shown here is derived from an EMBL/GenBank/DDBJ whole genome shotgun (WGS) entry which is preliminary data.</text>
</comment>
<dbReference type="Proteomes" id="UP001381693">
    <property type="component" value="Unassembled WGS sequence"/>
</dbReference>
<dbReference type="AlphaFoldDB" id="A0AAN8XAF8"/>
<evidence type="ECO:0000313" key="1">
    <source>
        <dbReference type="EMBL" id="KAK7079151.1"/>
    </source>
</evidence>
<sequence length="199" mass="23207">MSTILDKCRRLHYRNEASLQSYIISKLLHIDFSSHVIHEDRTMEEEPVITTITNMTELIGMKGDSGVPPNERRGTVSEISAFVVAKARKQTTSRKKNDNEMQKTSIKRCKKSVPIVRQQVKKQRLYEIQTPFQDKVKEKKRICAIRAKQHRDSSKALISKLEMELADVIIERDILRIKTVEMQRKVEKIHKILKSIKQL</sequence>
<proteinExistence type="predicted"/>
<accession>A0AAN8XAF8</accession>
<organism evidence="1 2">
    <name type="scientific">Halocaridina rubra</name>
    <name type="common">Hawaiian red shrimp</name>
    <dbReference type="NCBI Taxonomy" id="373956"/>
    <lineage>
        <taxon>Eukaryota</taxon>
        <taxon>Metazoa</taxon>
        <taxon>Ecdysozoa</taxon>
        <taxon>Arthropoda</taxon>
        <taxon>Crustacea</taxon>
        <taxon>Multicrustacea</taxon>
        <taxon>Malacostraca</taxon>
        <taxon>Eumalacostraca</taxon>
        <taxon>Eucarida</taxon>
        <taxon>Decapoda</taxon>
        <taxon>Pleocyemata</taxon>
        <taxon>Caridea</taxon>
        <taxon>Atyoidea</taxon>
        <taxon>Atyidae</taxon>
        <taxon>Halocaridina</taxon>
    </lineage>
</organism>
<reference evidence="1 2" key="1">
    <citation type="submission" date="2023-11" db="EMBL/GenBank/DDBJ databases">
        <title>Halocaridina rubra genome assembly.</title>
        <authorList>
            <person name="Smith C."/>
        </authorList>
    </citation>
    <scope>NUCLEOTIDE SEQUENCE [LARGE SCALE GENOMIC DNA]</scope>
    <source>
        <strain evidence="1">EP-1</strain>
        <tissue evidence="1">Whole</tissue>
    </source>
</reference>
<name>A0AAN8XAF8_HALRR</name>